<feature type="region of interest" description="Disordered" evidence="1">
    <location>
        <begin position="196"/>
        <end position="258"/>
    </location>
</feature>
<feature type="transmembrane region" description="Helical" evidence="2">
    <location>
        <begin position="392"/>
        <end position="417"/>
    </location>
</feature>
<protein>
    <submittedName>
        <fullName evidence="3">Uncharacterized protein</fullName>
    </submittedName>
</protein>
<accession>W4KF41</accession>
<dbReference type="RefSeq" id="XP_009544140.1">
    <property type="nucleotide sequence ID" value="XM_009545845.1"/>
</dbReference>
<feature type="region of interest" description="Disordered" evidence="1">
    <location>
        <begin position="1"/>
        <end position="69"/>
    </location>
</feature>
<feature type="compositionally biased region" description="Polar residues" evidence="1">
    <location>
        <begin position="35"/>
        <end position="66"/>
    </location>
</feature>
<keyword evidence="2" id="KW-0812">Transmembrane</keyword>
<feature type="compositionally biased region" description="Low complexity" evidence="1">
    <location>
        <begin position="343"/>
        <end position="381"/>
    </location>
</feature>
<dbReference type="EMBL" id="KI925456">
    <property type="protein sequence ID" value="ETW84472.1"/>
    <property type="molecule type" value="Genomic_DNA"/>
</dbReference>
<evidence type="ECO:0000256" key="2">
    <source>
        <dbReference type="SAM" id="Phobius"/>
    </source>
</evidence>
<dbReference type="HOGENOM" id="CLU_548665_0_0_1"/>
<proteinExistence type="predicted"/>
<reference evidence="3 4" key="1">
    <citation type="journal article" date="2012" name="New Phytol.">
        <title>Insight into trade-off between wood decay and parasitism from the genome of a fungal forest pathogen.</title>
        <authorList>
            <person name="Olson A."/>
            <person name="Aerts A."/>
            <person name="Asiegbu F."/>
            <person name="Belbahri L."/>
            <person name="Bouzid O."/>
            <person name="Broberg A."/>
            <person name="Canback B."/>
            <person name="Coutinho P.M."/>
            <person name="Cullen D."/>
            <person name="Dalman K."/>
            <person name="Deflorio G."/>
            <person name="van Diepen L.T."/>
            <person name="Dunand C."/>
            <person name="Duplessis S."/>
            <person name="Durling M."/>
            <person name="Gonthier P."/>
            <person name="Grimwood J."/>
            <person name="Fossdal C.G."/>
            <person name="Hansson D."/>
            <person name="Henrissat B."/>
            <person name="Hietala A."/>
            <person name="Himmelstrand K."/>
            <person name="Hoffmeister D."/>
            <person name="Hogberg N."/>
            <person name="James T.Y."/>
            <person name="Karlsson M."/>
            <person name="Kohler A."/>
            <person name="Kues U."/>
            <person name="Lee Y.H."/>
            <person name="Lin Y.C."/>
            <person name="Lind M."/>
            <person name="Lindquist E."/>
            <person name="Lombard V."/>
            <person name="Lucas S."/>
            <person name="Lunden K."/>
            <person name="Morin E."/>
            <person name="Murat C."/>
            <person name="Park J."/>
            <person name="Raffaello T."/>
            <person name="Rouze P."/>
            <person name="Salamov A."/>
            <person name="Schmutz J."/>
            <person name="Solheim H."/>
            <person name="Stahlberg J."/>
            <person name="Velez H."/>
            <person name="de Vries R.P."/>
            <person name="Wiebenga A."/>
            <person name="Woodward S."/>
            <person name="Yakovlev I."/>
            <person name="Garbelotto M."/>
            <person name="Martin F."/>
            <person name="Grigoriev I.V."/>
            <person name="Stenlid J."/>
        </authorList>
    </citation>
    <scope>NUCLEOTIDE SEQUENCE [LARGE SCALE GENOMIC DNA]</scope>
    <source>
        <strain evidence="3 4">TC 32-1</strain>
    </source>
</reference>
<evidence type="ECO:0000313" key="4">
    <source>
        <dbReference type="Proteomes" id="UP000030671"/>
    </source>
</evidence>
<keyword evidence="2" id="KW-0472">Membrane</keyword>
<keyword evidence="4" id="KW-1185">Reference proteome</keyword>
<dbReference type="KEGG" id="hir:HETIRDRAFT_314016"/>
<dbReference type="InParanoid" id="W4KF41"/>
<evidence type="ECO:0000313" key="3">
    <source>
        <dbReference type="EMBL" id="ETW84472.1"/>
    </source>
</evidence>
<dbReference type="Proteomes" id="UP000030671">
    <property type="component" value="Unassembled WGS sequence"/>
</dbReference>
<name>W4KF41_HETIT</name>
<dbReference type="GeneID" id="20670083"/>
<feature type="compositionally biased region" description="Low complexity" evidence="1">
    <location>
        <begin position="313"/>
        <end position="325"/>
    </location>
</feature>
<organism evidence="3 4">
    <name type="scientific">Heterobasidion irregulare (strain TC 32-1)</name>
    <dbReference type="NCBI Taxonomy" id="747525"/>
    <lineage>
        <taxon>Eukaryota</taxon>
        <taxon>Fungi</taxon>
        <taxon>Dikarya</taxon>
        <taxon>Basidiomycota</taxon>
        <taxon>Agaricomycotina</taxon>
        <taxon>Agaricomycetes</taxon>
        <taxon>Russulales</taxon>
        <taxon>Bondarzewiaceae</taxon>
        <taxon>Heterobasidion</taxon>
        <taxon>Heterobasidion annosum species complex</taxon>
    </lineage>
</organism>
<feature type="region of interest" description="Disordered" evidence="1">
    <location>
        <begin position="297"/>
        <end position="384"/>
    </location>
</feature>
<dbReference type="AlphaFoldDB" id="W4KF41"/>
<sequence>MDIVPILPPQSSSPETDVLQGTAVNPPHAMEHEVTPSTHTPAPLTDSASLTGAPASTQDALESTAATDAPATAIEDTSAAVPTAAAEAPVVEVNKPTTEPAAETAPLVLAAEPISEDVAPKEVISAEPTAAVETAAAAVPVDVPTSAIQETKGEEKVAAPEVLAAQPAGEEVNEVVPVEDKAGVGEPVAAGINTAAPAEETKPEEAIAAVSAPHTAPETAPANPVGTEEASEDLVPESGATEQLPKELASEPAPESTQGATTIANLYSPHPPPPPSRRRRQGSPLLLLLLLLNPQSPRRALPQPTRPLPLPSPNLLTRSLPRTASSPPPPSATARSCRRRSARTSPARAGRAPAAPRRGSPASAGSAPVASLARSRASSGATRRRRRCPSKVRPWCGVFICVSFLFVSLYLLCLFVMKNATRDARDAPHDLLSLCSPVTPTIIVHHSVLRSSRYALGHLFRDPLALSLSSLFLLYSPLSSVLSSLPLALPSNSTMSF</sequence>
<evidence type="ECO:0000256" key="1">
    <source>
        <dbReference type="SAM" id="MobiDB-lite"/>
    </source>
</evidence>
<gene>
    <name evidence="3" type="ORF">HETIRDRAFT_314016</name>
</gene>
<keyword evidence="2" id="KW-1133">Transmembrane helix</keyword>